<gene>
    <name evidence="2" type="primary">TDRD15</name>
</gene>
<dbReference type="Gene3D" id="2.40.50.90">
    <property type="match status" value="6"/>
</dbReference>
<dbReference type="PANTHER" id="PTHR22948">
    <property type="entry name" value="TUDOR DOMAIN CONTAINING PROTEIN"/>
    <property type="match status" value="1"/>
</dbReference>
<dbReference type="Gene3D" id="2.30.30.140">
    <property type="match status" value="8"/>
</dbReference>
<evidence type="ECO:0000313" key="3">
    <source>
        <dbReference type="Proteomes" id="UP000694569"/>
    </source>
</evidence>
<dbReference type="InterPro" id="IPR035437">
    <property type="entry name" value="SNase_OB-fold_sf"/>
</dbReference>
<feature type="domain" description="Tudor" evidence="1">
    <location>
        <begin position="1507"/>
        <end position="1567"/>
    </location>
</feature>
<evidence type="ECO:0000313" key="2">
    <source>
        <dbReference type="Ensembl" id="ENSLLEP00000015828.1"/>
    </source>
</evidence>
<dbReference type="CDD" id="cd20436">
    <property type="entry name" value="Tudor_TDRD15_rpt1"/>
    <property type="match status" value="1"/>
</dbReference>
<feature type="domain" description="Tudor" evidence="1">
    <location>
        <begin position="1294"/>
        <end position="1353"/>
    </location>
</feature>
<dbReference type="Proteomes" id="UP000694569">
    <property type="component" value="Unplaced"/>
</dbReference>
<feature type="domain" description="Tudor" evidence="1">
    <location>
        <begin position="66"/>
        <end position="124"/>
    </location>
</feature>
<keyword evidence="3" id="KW-1185">Reference proteome</keyword>
<dbReference type="Ensembl" id="ENSLLET00000016432.1">
    <property type="protein sequence ID" value="ENSLLEP00000015828.1"/>
    <property type="gene ID" value="ENSLLEG00000010039.1"/>
</dbReference>
<feature type="domain" description="Tudor" evidence="1">
    <location>
        <begin position="535"/>
        <end position="593"/>
    </location>
</feature>
<dbReference type="OrthoDB" id="9995375at2759"/>
<proteinExistence type="predicted"/>
<organism evidence="2 3">
    <name type="scientific">Leptobrachium leishanense</name>
    <name type="common">Leishan spiny toad</name>
    <dbReference type="NCBI Taxonomy" id="445787"/>
    <lineage>
        <taxon>Eukaryota</taxon>
        <taxon>Metazoa</taxon>
        <taxon>Chordata</taxon>
        <taxon>Craniata</taxon>
        <taxon>Vertebrata</taxon>
        <taxon>Euteleostomi</taxon>
        <taxon>Amphibia</taxon>
        <taxon>Batrachia</taxon>
        <taxon>Anura</taxon>
        <taxon>Pelobatoidea</taxon>
        <taxon>Megophryidae</taxon>
        <taxon>Leptobrachium</taxon>
    </lineage>
</organism>
<sequence length="1867" mass="210320">TCGDFYLPTYPFRPIYSLNMDLKIMSVNCHPNDILVTFQGKYLSDSELDYHILQNEIQLAPKAKAVAVIGEFCLVQDKPFGTWNRGKILDTYNDLIEVLMIDQGNVVKVKSSYIVSVSGEMFTLPPKVVNGIFSNMLPTGEKWTPKAVNYFSSLTGLQIKGHVQTLLPNQVVLLEIPKVIDHALELHLAKYVDSGSFCFLVELIHKFPVSCNWTPMPDLLQQKKIHSDFSLCLKNNPPSFQKILDHLKPIFSVGTKEKVRISAVVSPEKFYCRFLSLEEDLNNLTSAMTTHYEAIDPEQNSMSDDFSVLCAAKRKDHLWHRGVIHKLISGEEMRVWFMDIGSYETVPSVHVQKLQPEYRSLSMMTIPCSLHATCDQSESNRNMQLLQIKQGLLGHIVIAHISQFCSTEQLYYVTLFEKDYELSLEHPLSNPPFPTASAITYVDINNAATTKSEKETGTSLIIAVSETKKDLVKTITYKTIQMEVDSVYVVFVEYVITPSNFWIKTDDCQNEFLAMMEGITKLYDSCGPTEMVLEDPTPGQICSALYAKDQHYYRAVVTELEDSKVVVYFLDFGNTETVDRQNVKTLLPQFTNLPALAMCCTLAYTYPMEDVWVMSANDYFKEIVSGKPLFCHVLAKKKYQYVVDICNSESSEKSNISELMVQAGFAEYWKTDLHPSVLTVQSRSRKKTLKVKTFSRQKSYIYIENNRSKKIPEMTNGATEIRQLEKSDLSENWEEALSNVQPISYKQYIFKPGATVDVMVSHVNTPADFWCQQLARSSELNELMTGLRKYYSACKSLYQQGQVACVVRRPCNGDFYRVSVINYASKEEVDVLFVDYGFQERVSVSQLLEIKAQFLDLEGQAFRCSVSNAITPARPNNSWTSGACKDFRSFVQVGSGGLNCTIHALFSNDSVGLYNAVKLETTFNNVCQYLVDKGHAVFSRDAIQSFNMHTFCYSDFDIKIGQEEQVYVTYIYSSGLFYCQLARNTSVIEALMTNVSKIGEQAKPVSGKGRKTSLCVVKYFEDGNYYRAMTHPVDDSSCFGAFFVDFGNNQIITEHEVLSVPKDAVDILSVPMQAIQCSFSGLNVKTITPVVKKWFTDHYIGKLLDAVVISKNNKGLLELELYDGSILLNQRILGECLDSESPVKHNKPSENGNAKTSIVKGIPCEDWSAKPRENACLPAVENITSPKRGDALVPKVLRLGKDSKMSCHVQKSKPKSLGSASFATTKETPKQTLVNCSDLPQRNIEPGVTDLGYISHINSPSDFYIQLAEHENKIFCLAEDLNKETSFQEVARECLTTGNLVVARYPEDLAFYRAVIKEVRENHVFDVEFIDYGNTAVVDSSNIHKLPDNFLVTPRLSIHATLHGLDELHTDCERNDEVAYNSQWKVDLTDDGKLVANELMKTVRTTSCQTSSVTKETSKISKQNQNIVESPQATNDKKAQSVVSTILHSHQIPSQGFQPNQTEKVKNVHIPGSGIFFVTLDRNSQPTLTTLISASVQKANNRLDLKNIIVGTVCLVKSVKMQKWLRAVVEKVFQLKKVMLVFFMDHGASETISMHNTKVLVGDIPSIPRQAVACKWVSDKNVDSASFLEELLSRKEMTIQVLFLELMSDNVWKVEFLINGSLLMEHLDNCLDSKKTKLERRCSSSEFAPYPCSKSSIPTPQLEFVRLYYGFVSTVRDPSDFCVQLDDSLEALNNLSRLMEGLPDQILSMPPSLLCRGSACLIKCFAEEEWCRAEIINVADGTILLDLIDNGVFKQIYHSDRGKLKMIPNEIACLPPLMHRCTLHGVIPRDGAHWSKEANAFFLDIVQKQNTVIQFIKRCPNNTLEVCVYGEGHGRLAYQLVFKGLARRVEGKDDAVTYSGCTWPVQD</sequence>
<dbReference type="InterPro" id="IPR047450">
    <property type="entry name" value="Tudor_TDRD15_rpt1"/>
</dbReference>
<feature type="domain" description="Tudor" evidence="1">
    <location>
        <begin position="1008"/>
        <end position="1067"/>
    </location>
</feature>
<evidence type="ECO:0000259" key="1">
    <source>
        <dbReference type="PROSITE" id="PS50304"/>
    </source>
</evidence>
<dbReference type="PANTHER" id="PTHR22948:SF7">
    <property type="entry name" value="TUDOR DOMAIN-CONTAINING PROTEIN 15"/>
    <property type="match status" value="1"/>
</dbReference>
<dbReference type="Pfam" id="PF00567">
    <property type="entry name" value="TUDOR"/>
    <property type="match status" value="8"/>
</dbReference>
<dbReference type="SUPFAM" id="SSF63748">
    <property type="entry name" value="Tudor/PWWP/MBT"/>
    <property type="match status" value="8"/>
</dbReference>
<dbReference type="InterPro" id="IPR002999">
    <property type="entry name" value="Tudor"/>
</dbReference>
<dbReference type="GeneTree" id="ENSGT00940000162581"/>
<accession>A0A8C5MR12</accession>
<dbReference type="PROSITE" id="PS50304">
    <property type="entry name" value="TUDOR"/>
    <property type="match status" value="7"/>
</dbReference>
<name>A0A8C5MR12_9ANUR</name>
<feature type="domain" description="Tudor" evidence="1">
    <location>
        <begin position="303"/>
        <end position="361"/>
    </location>
</feature>
<feature type="domain" description="Tudor" evidence="1">
    <location>
        <begin position="798"/>
        <end position="857"/>
    </location>
</feature>
<protein>
    <submittedName>
        <fullName evidence="2">Tudor domain containing 15</fullName>
    </submittedName>
</protein>
<dbReference type="InterPro" id="IPR050621">
    <property type="entry name" value="Tudor_domain_containing"/>
</dbReference>
<dbReference type="SMART" id="SM00333">
    <property type="entry name" value="TUDOR"/>
    <property type="match status" value="8"/>
</dbReference>
<reference evidence="2" key="2">
    <citation type="submission" date="2025-09" db="UniProtKB">
        <authorList>
            <consortium name="Ensembl"/>
        </authorList>
    </citation>
    <scope>IDENTIFICATION</scope>
</reference>
<reference evidence="2" key="1">
    <citation type="submission" date="2025-08" db="UniProtKB">
        <authorList>
            <consortium name="Ensembl"/>
        </authorList>
    </citation>
    <scope>IDENTIFICATION</scope>
</reference>